<evidence type="ECO:0000256" key="5">
    <source>
        <dbReference type="ARBA" id="ARBA00022679"/>
    </source>
</evidence>
<dbReference type="InterPro" id="IPR015947">
    <property type="entry name" value="PUA-like_sf"/>
</dbReference>
<dbReference type="Gene3D" id="3.30.750.80">
    <property type="entry name" value="RNA methyltransferase domain (HRMD) like"/>
    <property type="match status" value="1"/>
</dbReference>
<keyword evidence="7" id="KW-0694">RNA-binding</keyword>
<evidence type="ECO:0000256" key="8">
    <source>
        <dbReference type="ARBA" id="ARBA00038091"/>
    </source>
</evidence>
<keyword evidence="2" id="KW-0963">Cytoplasm</keyword>
<organism evidence="10 11">
    <name type="scientific">Ideonella azotifigens</name>
    <dbReference type="NCBI Taxonomy" id="513160"/>
    <lineage>
        <taxon>Bacteria</taxon>
        <taxon>Pseudomonadati</taxon>
        <taxon>Pseudomonadota</taxon>
        <taxon>Betaproteobacteria</taxon>
        <taxon>Burkholderiales</taxon>
        <taxon>Sphaerotilaceae</taxon>
        <taxon>Ideonella</taxon>
    </lineage>
</organism>
<comment type="caution">
    <text evidence="10">The sequence shown here is derived from an EMBL/GenBank/DDBJ whole genome shotgun (WGS) entry which is preliminary data.</text>
</comment>
<evidence type="ECO:0000256" key="6">
    <source>
        <dbReference type="ARBA" id="ARBA00022691"/>
    </source>
</evidence>
<dbReference type="Pfam" id="PF10672">
    <property type="entry name" value="Methyltrans_SAM"/>
    <property type="match status" value="1"/>
</dbReference>
<dbReference type="InterPro" id="IPR029063">
    <property type="entry name" value="SAM-dependent_MTases_sf"/>
</dbReference>
<keyword evidence="4" id="KW-0489">Methyltransferase</keyword>
<evidence type="ECO:0000256" key="1">
    <source>
        <dbReference type="ARBA" id="ARBA00004496"/>
    </source>
</evidence>
<dbReference type="SUPFAM" id="SSF53335">
    <property type="entry name" value="S-adenosyl-L-methionine-dependent methyltransferases"/>
    <property type="match status" value="1"/>
</dbReference>
<keyword evidence="6" id="KW-0949">S-adenosyl-L-methionine</keyword>
<dbReference type="InterPro" id="IPR041532">
    <property type="entry name" value="RlmI-like_PUA"/>
</dbReference>
<dbReference type="SUPFAM" id="SSF88697">
    <property type="entry name" value="PUA domain-like"/>
    <property type="match status" value="1"/>
</dbReference>
<dbReference type="EMBL" id="BAAAEW010000047">
    <property type="protein sequence ID" value="GAA0769946.1"/>
    <property type="molecule type" value="Genomic_DNA"/>
</dbReference>
<dbReference type="Gene3D" id="2.30.130.10">
    <property type="entry name" value="PUA domain"/>
    <property type="match status" value="1"/>
</dbReference>
<reference evidence="10 11" key="1">
    <citation type="journal article" date="2019" name="Int. J. Syst. Evol. Microbiol.">
        <title>The Global Catalogue of Microorganisms (GCM) 10K type strain sequencing project: providing services to taxonomists for standard genome sequencing and annotation.</title>
        <authorList>
            <consortium name="The Broad Institute Genomics Platform"/>
            <consortium name="The Broad Institute Genome Sequencing Center for Infectious Disease"/>
            <person name="Wu L."/>
            <person name="Ma J."/>
        </authorList>
    </citation>
    <scope>NUCLEOTIDE SEQUENCE [LARGE SCALE GENOMIC DNA]</scope>
    <source>
        <strain evidence="10 11">JCM 15503</strain>
    </source>
</reference>
<evidence type="ECO:0000256" key="7">
    <source>
        <dbReference type="ARBA" id="ARBA00022884"/>
    </source>
</evidence>
<dbReference type="InterPro" id="IPR019614">
    <property type="entry name" value="SAM-dep_methyl-trfase"/>
</dbReference>
<dbReference type="PANTHER" id="PTHR42873">
    <property type="entry name" value="RIBOSOMAL RNA LARGE SUBUNIT METHYLTRANSFERASE"/>
    <property type="match status" value="1"/>
</dbReference>
<evidence type="ECO:0000256" key="4">
    <source>
        <dbReference type="ARBA" id="ARBA00022603"/>
    </source>
</evidence>
<proteinExistence type="inferred from homology"/>
<keyword evidence="3" id="KW-0698">rRNA processing</keyword>
<dbReference type="SMART" id="SM00359">
    <property type="entry name" value="PUA"/>
    <property type="match status" value="1"/>
</dbReference>
<evidence type="ECO:0000259" key="9">
    <source>
        <dbReference type="SMART" id="SM00359"/>
    </source>
</evidence>
<dbReference type="InterPro" id="IPR036974">
    <property type="entry name" value="PUA_sf"/>
</dbReference>
<dbReference type="CDD" id="cd11572">
    <property type="entry name" value="RlmI_M_like"/>
    <property type="match status" value="1"/>
</dbReference>
<dbReference type="InterPro" id="IPR002478">
    <property type="entry name" value="PUA"/>
</dbReference>
<sequence>MKAIRLREGKERSLLRRHPWVFAGSVEKGKADAGETVRVESHDGQFLAWAAFSPLSQIRVRAWSFDEAERIDAAFFQRRIRAAVAMRQRLAVASNGVRLVHGEADGLPGLVVDRYGDILSAQFLSAGSERWKAVIADALLAETAALGCTRLYERSDVNVRELEGLPEVTGWLRGEGDTGVTLREHDIQLTLDVAEGHKTGYYLDQRENRALFARLVRQFGCQRVLNCYSYTGGFSIAALAGGATEVTSVDSSGPSLARATAHVALNGYDPARHTALDADVNATLRQCLQEGKQFDAIVLDPPKFAPTAAHAERASRAYKDINRLAFKLLAPGGLLLTFSCSGGISADLFHKIVAGAGMDAPADGYLLQRLEAAPDHPTTVCFPEGEYLKGLVILKK</sequence>
<dbReference type="RefSeq" id="WP_141286130.1">
    <property type="nucleotide sequence ID" value="NZ_BAAAEW010000047.1"/>
</dbReference>
<keyword evidence="5" id="KW-0808">Transferase</keyword>
<dbReference type="PANTHER" id="PTHR42873:SF1">
    <property type="entry name" value="S-ADENOSYLMETHIONINE-DEPENDENT METHYLTRANSFERASE DOMAIN-CONTAINING PROTEIN"/>
    <property type="match status" value="1"/>
</dbReference>
<gene>
    <name evidence="10" type="primary">rlmI</name>
    <name evidence="10" type="ORF">GCM10009107_61340</name>
</gene>
<dbReference type="Proteomes" id="UP001500279">
    <property type="component" value="Unassembled WGS sequence"/>
</dbReference>
<comment type="similarity">
    <text evidence="8">Belongs to the methyltransferase superfamily. RlmI family.</text>
</comment>
<dbReference type="CDD" id="cd21153">
    <property type="entry name" value="PUA_RlmI"/>
    <property type="match status" value="1"/>
</dbReference>
<dbReference type="Gene3D" id="3.40.50.150">
    <property type="entry name" value="Vaccinia Virus protein VP39"/>
    <property type="match status" value="1"/>
</dbReference>
<dbReference type="CDD" id="cd02440">
    <property type="entry name" value="AdoMet_MTases"/>
    <property type="match status" value="1"/>
</dbReference>
<evidence type="ECO:0000313" key="10">
    <source>
        <dbReference type="EMBL" id="GAA0769946.1"/>
    </source>
</evidence>
<dbReference type="PROSITE" id="PS50890">
    <property type="entry name" value="PUA"/>
    <property type="match status" value="1"/>
</dbReference>
<evidence type="ECO:0000313" key="11">
    <source>
        <dbReference type="Proteomes" id="UP001500279"/>
    </source>
</evidence>
<keyword evidence="11" id="KW-1185">Reference proteome</keyword>
<name>A0ABN1KKY5_9BURK</name>
<evidence type="ECO:0000256" key="3">
    <source>
        <dbReference type="ARBA" id="ARBA00022552"/>
    </source>
</evidence>
<protein>
    <submittedName>
        <fullName evidence="10">23S rRNA (Cytosine(1962)-C(5))-methyltransferase RlmI</fullName>
    </submittedName>
</protein>
<evidence type="ECO:0000256" key="2">
    <source>
        <dbReference type="ARBA" id="ARBA00022490"/>
    </source>
</evidence>
<dbReference type="Pfam" id="PF17785">
    <property type="entry name" value="PUA_3"/>
    <property type="match status" value="1"/>
</dbReference>
<comment type="subcellular location">
    <subcellularLocation>
        <location evidence="1">Cytoplasm</location>
    </subcellularLocation>
</comment>
<accession>A0ABN1KKY5</accession>
<feature type="domain" description="PUA" evidence="9">
    <location>
        <begin position="2"/>
        <end position="85"/>
    </location>
</feature>